<dbReference type="Gene3D" id="1.25.10.10">
    <property type="entry name" value="Leucine-rich Repeat Variant"/>
    <property type="match status" value="1"/>
</dbReference>
<reference evidence="6" key="1">
    <citation type="submission" date="2022-10" db="EMBL/GenBank/DDBJ databases">
        <authorList>
            <person name="Byrne P K."/>
        </authorList>
    </citation>
    <scope>NUCLEOTIDE SEQUENCE</scope>
    <source>
        <strain evidence="6">CBS7001</strain>
    </source>
</reference>
<dbReference type="SUPFAM" id="SSF48371">
    <property type="entry name" value="ARM repeat"/>
    <property type="match status" value="1"/>
</dbReference>
<dbReference type="GO" id="GO:0005730">
    <property type="term" value="C:nucleolus"/>
    <property type="evidence" value="ECO:0007669"/>
    <property type="project" value="TreeGrafter"/>
</dbReference>
<name>A0AA35NQQ9_SACUV</name>
<dbReference type="GO" id="GO:0010629">
    <property type="term" value="P:negative regulation of gene expression"/>
    <property type="evidence" value="ECO:0007669"/>
    <property type="project" value="UniProtKB-ARBA"/>
</dbReference>
<dbReference type="AlphaFoldDB" id="A0AA35NQQ9"/>
<dbReference type="EMBL" id="OX365913">
    <property type="protein sequence ID" value="CAI4056650.1"/>
    <property type="molecule type" value="Genomic_DNA"/>
</dbReference>
<feature type="repeat" description="Pumilio" evidence="3">
    <location>
        <begin position="161"/>
        <end position="197"/>
    </location>
</feature>
<dbReference type="SMART" id="SM00025">
    <property type="entry name" value="Pumilio"/>
    <property type="match status" value="6"/>
</dbReference>
<evidence type="ECO:0000256" key="3">
    <source>
        <dbReference type="PROSITE-ProRule" id="PRU00317"/>
    </source>
</evidence>
<dbReference type="PROSITE" id="PS50303">
    <property type="entry name" value="PUM_HD"/>
    <property type="match status" value="1"/>
</dbReference>
<dbReference type="PANTHER" id="PTHR13389:SF0">
    <property type="entry name" value="PUMILIO HOMOLOG 3"/>
    <property type="match status" value="1"/>
</dbReference>
<dbReference type="InterPro" id="IPR016024">
    <property type="entry name" value="ARM-type_fold"/>
</dbReference>
<dbReference type="GO" id="GO:0006417">
    <property type="term" value="P:regulation of translation"/>
    <property type="evidence" value="ECO:0007669"/>
    <property type="project" value="TreeGrafter"/>
</dbReference>
<evidence type="ECO:0000259" key="5">
    <source>
        <dbReference type="PROSITE" id="PS50303"/>
    </source>
</evidence>
<evidence type="ECO:0000256" key="4">
    <source>
        <dbReference type="SAM" id="MobiDB-lite"/>
    </source>
</evidence>
<evidence type="ECO:0000313" key="6">
    <source>
        <dbReference type="EMBL" id="CAI4056650.1"/>
    </source>
</evidence>
<protein>
    <recommendedName>
        <fullName evidence="5">PUM-HD domain-containing protein</fullName>
    </recommendedName>
</protein>
<feature type="compositionally biased region" description="Basic and acidic residues" evidence="4">
    <location>
        <begin position="61"/>
        <end position="73"/>
    </location>
</feature>
<feature type="repeat" description="Pumilio" evidence="3">
    <location>
        <begin position="234"/>
        <end position="270"/>
    </location>
</feature>
<dbReference type="InterPro" id="IPR001313">
    <property type="entry name" value="Pumilio_RNA-bd_rpt"/>
</dbReference>
<feature type="domain" description="PUM-HD" evidence="5">
    <location>
        <begin position="139"/>
        <end position="489"/>
    </location>
</feature>
<gene>
    <name evidence="6" type="primary">SUVC02G6020</name>
    <name evidence="6" type="ORF">SUVC_02G6020</name>
</gene>
<keyword evidence="2" id="KW-0694">RNA-binding</keyword>
<evidence type="ECO:0000256" key="2">
    <source>
        <dbReference type="ARBA" id="ARBA00022884"/>
    </source>
</evidence>
<dbReference type="InterPro" id="IPR040059">
    <property type="entry name" value="PUM3"/>
</dbReference>
<keyword evidence="1" id="KW-0677">Repeat</keyword>
<feature type="repeat" description="Pumilio" evidence="3">
    <location>
        <begin position="198"/>
        <end position="233"/>
    </location>
</feature>
<evidence type="ECO:0000313" key="7">
    <source>
        <dbReference type="Proteomes" id="UP001162090"/>
    </source>
</evidence>
<dbReference type="InterPro" id="IPR033133">
    <property type="entry name" value="PUM-HD"/>
</dbReference>
<feature type="compositionally biased region" description="Acidic residues" evidence="4">
    <location>
        <begin position="74"/>
        <end position="95"/>
    </location>
</feature>
<dbReference type="PANTHER" id="PTHR13389">
    <property type="entry name" value="PUMILIO HOMOLOG 3"/>
    <property type="match status" value="1"/>
</dbReference>
<organism evidence="6 7">
    <name type="scientific">Saccharomyces uvarum</name>
    <name type="common">Yeast</name>
    <name type="synonym">Saccharomyces bayanus var. uvarum</name>
    <dbReference type="NCBI Taxonomy" id="230603"/>
    <lineage>
        <taxon>Eukaryota</taxon>
        <taxon>Fungi</taxon>
        <taxon>Dikarya</taxon>
        <taxon>Ascomycota</taxon>
        <taxon>Saccharomycotina</taxon>
        <taxon>Saccharomycetes</taxon>
        <taxon>Saccharomycetales</taxon>
        <taxon>Saccharomycetaceae</taxon>
        <taxon>Saccharomyces</taxon>
    </lineage>
</organism>
<dbReference type="GO" id="GO:0003729">
    <property type="term" value="F:mRNA binding"/>
    <property type="evidence" value="ECO:0007669"/>
    <property type="project" value="UniProtKB-ARBA"/>
</dbReference>
<sequence>MAPVTKKTNGKRSARGVSQSDKKSTKKPRISIDSSDEELELAKNEDAGLSSSDEDDLDDLDGGKPEGEKKEEDKEADELDISDDDDDEDEDEDEEKEGKSKTEGGEGGNHTEQRKLLKERKMQRRSGTQVQQIKSVWERLRVKTPPLPKQIREKLSNEIWELSKDCISDLVLKHDASRIVQTLVKYSSKERREQIVDSLKGKFYVLATSAYGKYLLVKLLHYGSRTSRQAIINELHGSLRKLMRHREGAYVVEDLFVLYATHEQKQQMIKEFWGSEYAVFRETHKDLTIQKVCESSVEKRNIIARNLIGTITASVDKGSAGFQILHAAMREYVKIANEKEISEMIELLHEQFAELVHTPEGSDVACTLMAKANAKERKLILKTLRNHGEKLIKNEHGNIVFITMLNCVDDTVLVFKSFSPTVKDHLQEFIIDKFGRRPWLYILLGLDGKYFSPIVKNELLRYIELSEATSKKDALQRRHELLSKFAPMFLSTISKNYAEILTENLGCQFVAEVLINDELYAQLNEKDQQKYQNVLDSILTTFKGDITEETHPIHRAFSTRLLKALIQGGKWNNKERKVEPLKNVQGLGVPFAHKLYDEIIDSSNLLEWINNADSSFTIVALYETLKDQKEGKQFLKDLKEVQSKITSDENNKGSHLLVKLLK</sequence>
<dbReference type="PROSITE" id="PS50302">
    <property type="entry name" value="PUM"/>
    <property type="match status" value="3"/>
</dbReference>
<feature type="region of interest" description="Disordered" evidence="4">
    <location>
        <begin position="1"/>
        <end position="113"/>
    </location>
</feature>
<feature type="compositionally biased region" description="Basic and acidic residues" evidence="4">
    <location>
        <begin position="96"/>
        <end position="113"/>
    </location>
</feature>
<accession>A0AA35NQQ9</accession>
<proteinExistence type="predicted"/>
<dbReference type="Pfam" id="PF08144">
    <property type="entry name" value="CPL"/>
    <property type="match status" value="1"/>
</dbReference>
<dbReference type="InterPro" id="IPR012959">
    <property type="entry name" value="CPL_dom"/>
</dbReference>
<dbReference type="Proteomes" id="UP001162090">
    <property type="component" value="Chromosome 2"/>
</dbReference>
<dbReference type="InterPro" id="IPR011989">
    <property type="entry name" value="ARM-like"/>
</dbReference>
<evidence type="ECO:0000256" key="1">
    <source>
        <dbReference type="ARBA" id="ARBA00022737"/>
    </source>
</evidence>